<dbReference type="Pfam" id="PF02012">
    <property type="entry name" value="BNR"/>
    <property type="match status" value="1"/>
</dbReference>
<dbReference type="PANTHER" id="PTHR43739">
    <property type="entry name" value="XYLOGLUCANASE (EUROFUNG)"/>
    <property type="match status" value="1"/>
</dbReference>
<keyword evidence="2" id="KW-0378">Hydrolase</keyword>
<feature type="chain" id="PRO_5024276378" evidence="1">
    <location>
        <begin position="26"/>
        <end position="804"/>
    </location>
</feature>
<dbReference type="PROSITE" id="PS51257">
    <property type="entry name" value="PROKAR_LIPOPROTEIN"/>
    <property type="match status" value="1"/>
</dbReference>
<evidence type="ECO:0000256" key="1">
    <source>
        <dbReference type="SAM" id="SignalP"/>
    </source>
</evidence>
<dbReference type="GO" id="GO:0010411">
    <property type="term" value="P:xyloglucan metabolic process"/>
    <property type="evidence" value="ECO:0007669"/>
    <property type="project" value="TreeGrafter"/>
</dbReference>
<organism evidence="2 3">
    <name type="scientific">Aquipluma nitroreducens</name>
    <dbReference type="NCBI Taxonomy" id="2010828"/>
    <lineage>
        <taxon>Bacteria</taxon>
        <taxon>Pseudomonadati</taxon>
        <taxon>Bacteroidota</taxon>
        <taxon>Bacteroidia</taxon>
        <taxon>Marinilabiliales</taxon>
        <taxon>Prolixibacteraceae</taxon>
        <taxon>Aquipluma</taxon>
    </lineage>
</organism>
<dbReference type="GO" id="GO:0016787">
    <property type="term" value="F:hydrolase activity"/>
    <property type="evidence" value="ECO:0007669"/>
    <property type="project" value="UniProtKB-KW"/>
</dbReference>
<dbReference type="InterPro" id="IPR015943">
    <property type="entry name" value="WD40/YVTN_repeat-like_dom_sf"/>
</dbReference>
<dbReference type="InterPro" id="IPR002860">
    <property type="entry name" value="BNR_rpt"/>
</dbReference>
<sequence length="804" mass="88976">MKRLNKVTVCNAVFGFIILTSLLMACQSAKVNTVEKEKNSIGRNDTWGFVGAGGGGAMFHPTVSPHNSDFAFVSCDMTGSFVTYNGGESWRMFNLRSPINYYVFDPLDSNTVYANSIALFKSTDRGNTWSVLYPNPDEIIGVVSKGDHAQEIVVTRDSTKREVLAFAVDPENSKKLYAVISIDKSIACYISDNGGLQWTMESEVNEGVQNIYIVPSSPKSERTIYITGKNSITVRENGLWKINKGPQNVGKVTAFAGGFDKQQNKFIIYAISGKGYFNAQGDNSGIFYTDDGGKTWENRQDGLVAFNMKDTELPEWRAIATSALHPEVIYISYNNLKVNKDTTCIGVAKSDDYGKTWKLVWKDVLTKTVNTPSVNFISGWLNYRFGPTWGENPFSIGVSAANANVAYATDFGRTVKTTDGGKTWEQLYTKKKQGAGWMSRGLEVNTGYAVVFDPFDVNHIFLANTDIGLMESNDGGESWSSATNNNGIPRKWQNSTIWLTFDPKIKGKAWAAMSGTHDLPRPKMWRKDGISNYKGGILLTENGGKTWQPVSADNIGEAAITHILIDPSSNKASRTLYACAFGKGVFKSVDGGKTWQQKNKGLMNKEPFAWRIIRKDKDGVLFLILSRRSDDGSIGNDGDGAIYRSDNNAETWTLVPLPAETNGPTCLTVDPDNSKQLLLAAWGRSTKDKFTPDIGGGIFLSNDDGKSWKPVIQKDQHINDITYDPRNKTYYACGFNGSAYRSIDQGKTWNRIKGYNFKWGKRVDLDPRDPEKIFIVTFGGGVWYGPAKGDEQAVEDIITPLKSF</sequence>
<protein>
    <submittedName>
        <fullName evidence="2">Glycosyl hydrolase, BNR repeat</fullName>
    </submittedName>
</protein>
<accession>A0A5K7SF56</accession>
<name>A0A5K7SF56_9BACT</name>
<dbReference type="RefSeq" id="WP_318348398.1">
    <property type="nucleotide sequence ID" value="NZ_AP018694.1"/>
</dbReference>
<dbReference type="Proteomes" id="UP001193389">
    <property type="component" value="Chromosome"/>
</dbReference>
<dbReference type="EMBL" id="AP018694">
    <property type="protein sequence ID" value="BBE20230.1"/>
    <property type="molecule type" value="Genomic_DNA"/>
</dbReference>
<dbReference type="Gene3D" id="2.130.10.10">
    <property type="entry name" value="YVTN repeat-like/Quinoprotein amine dehydrogenase"/>
    <property type="match status" value="5"/>
</dbReference>
<evidence type="ECO:0000313" key="3">
    <source>
        <dbReference type="Proteomes" id="UP001193389"/>
    </source>
</evidence>
<gene>
    <name evidence="2" type="ORF">AQPE_4421</name>
</gene>
<keyword evidence="1" id="KW-0732">Signal</keyword>
<reference evidence="2" key="1">
    <citation type="journal article" date="2020" name="Int. J. Syst. Evol. Microbiol.">
        <title>Aquipluma nitroreducens gen. nov. sp. nov., a novel facultatively anaerobic bacterium isolated from a freshwater lake.</title>
        <authorList>
            <person name="Watanabe M."/>
            <person name="Kojima H."/>
            <person name="Fukui M."/>
        </authorList>
    </citation>
    <scope>NUCLEOTIDE SEQUENCE</scope>
    <source>
        <strain evidence="2">MeG22</strain>
    </source>
</reference>
<dbReference type="CDD" id="cd15482">
    <property type="entry name" value="Sialidase_non-viral"/>
    <property type="match status" value="2"/>
</dbReference>
<dbReference type="SUPFAM" id="SSF110296">
    <property type="entry name" value="Oligoxyloglucan reducing end-specific cellobiohydrolase"/>
    <property type="match status" value="3"/>
</dbReference>
<keyword evidence="3" id="KW-1185">Reference proteome</keyword>
<dbReference type="AlphaFoldDB" id="A0A5K7SF56"/>
<dbReference type="KEGG" id="anf:AQPE_4421"/>
<evidence type="ECO:0000313" key="2">
    <source>
        <dbReference type="EMBL" id="BBE20230.1"/>
    </source>
</evidence>
<dbReference type="InterPro" id="IPR052025">
    <property type="entry name" value="Xyloglucanase_GH74"/>
</dbReference>
<dbReference type="PANTHER" id="PTHR43739:SF5">
    <property type="entry name" value="EXO-ALPHA-SIALIDASE"/>
    <property type="match status" value="1"/>
</dbReference>
<feature type="signal peptide" evidence="1">
    <location>
        <begin position="1"/>
        <end position="25"/>
    </location>
</feature>
<proteinExistence type="predicted"/>